<evidence type="ECO:0000256" key="1">
    <source>
        <dbReference type="SAM" id="Phobius"/>
    </source>
</evidence>
<evidence type="ECO:0000313" key="2">
    <source>
        <dbReference type="EMBL" id="QHT88322.1"/>
    </source>
</evidence>
<protein>
    <recommendedName>
        <fullName evidence="3">Holin</fullName>
    </recommendedName>
</protein>
<evidence type="ECO:0008006" key="3">
    <source>
        <dbReference type="Google" id="ProtNLM"/>
    </source>
</evidence>
<reference evidence="2" key="1">
    <citation type="journal article" date="2020" name="Nature">
        <title>Giant virus diversity and host interactions through global metagenomics.</title>
        <authorList>
            <person name="Schulz F."/>
            <person name="Roux S."/>
            <person name="Paez-Espino D."/>
            <person name="Jungbluth S."/>
            <person name="Walsh D.A."/>
            <person name="Denef V.J."/>
            <person name="McMahon K.D."/>
            <person name="Konstantinidis K.T."/>
            <person name="Eloe-Fadrosh E.A."/>
            <person name="Kyrpides N.C."/>
            <person name="Woyke T."/>
        </authorList>
    </citation>
    <scope>NUCLEOTIDE SEQUENCE</scope>
    <source>
        <strain evidence="2">GVMAG-M-3300023184-50</strain>
    </source>
</reference>
<sequence length="93" mass="10155">MRFLDSLCPPAFLYALFLAVHLGFDLADLALVTATSKVVFGGITIYVLDLLCKLDLGVVSWFLVAIPFVVTSLATSVAMGIQLDREFMKIVTK</sequence>
<keyword evidence="1" id="KW-1133">Transmembrane helix</keyword>
<dbReference type="AlphaFoldDB" id="A0A6C0I6A8"/>
<keyword evidence="1" id="KW-0812">Transmembrane</keyword>
<organism evidence="2">
    <name type="scientific">viral metagenome</name>
    <dbReference type="NCBI Taxonomy" id="1070528"/>
    <lineage>
        <taxon>unclassified sequences</taxon>
        <taxon>metagenomes</taxon>
        <taxon>organismal metagenomes</taxon>
    </lineage>
</organism>
<proteinExistence type="predicted"/>
<dbReference type="EMBL" id="MN740114">
    <property type="protein sequence ID" value="QHT88322.1"/>
    <property type="molecule type" value="Genomic_DNA"/>
</dbReference>
<keyword evidence="1" id="KW-0472">Membrane</keyword>
<accession>A0A6C0I6A8</accession>
<feature type="transmembrane region" description="Helical" evidence="1">
    <location>
        <begin position="58"/>
        <end position="81"/>
    </location>
</feature>
<name>A0A6C0I6A8_9ZZZZ</name>